<dbReference type="Gene3D" id="3.40.50.150">
    <property type="entry name" value="Vaccinia Virus protein VP39"/>
    <property type="match status" value="1"/>
</dbReference>
<evidence type="ECO:0000313" key="9">
    <source>
        <dbReference type="Proteomes" id="UP001140453"/>
    </source>
</evidence>
<sequence>MAWRSHGTSNETLVQQLWRNGLIKNERVRDAFLKVDRGHYAPRNPYNDSPQSIGHAATISAPHMHASALEHLVERIEPDNAPRVLDIGCGSGYLTHVLAELVGEKGLVVGLEHIPQLRDLSETNMRKSSEGSELLDSGRVRFRLGDGRKGWVEPTDSEGGSEHSGWDVIHVGAAAATLHAELVTQLRTPGRMFIPVDDEAGDGGQSVWVVDKDGEGKVETRRLFGVRYVPLTDGPGA</sequence>
<keyword evidence="5" id="KW-0489">Methyltransferase</keyword>
<protein>
    <recommendedName>
        <fullName evidence="3">protein-L-isoaspartate(D-aspartate) O-methyltransferase</fullName>
        <ecNumber evidence="3">2.1.1.77</ecNumber>
    </recommendedName>
</protein>
<proteinExistence type="inferred from homology"/>
<organism evidence="8 9">
    <name type="scientific">Gnomoniopsis smithogilvyi</name>
    <dbReference type="NCBI Taxonomy" id="1191159"/>
    <lineage>
        <taxon>Eukaryota</taxon>
        <taxon>Fungi</taxon>
        <taxon>Dikarya</taxon>
        <taxon>Ascomycota</taxon>
        <taxon>Pezizomycotina</taxon>
        <taxon>Sordariomycetes</taxon>
        <taxon>Sordariomycetidae</taxon>
        <taxon>Diaporthales</taxon>
        <taxon>Gnomoniaceae</taxon>
        <taxon>Gnomoniopsis</taxon>
    </lineage>
</organism>
<dbReference type="OrthoDB" id="73890at2759"/>
<gene>
    <name evidence="8" type="ORF">N0V93_008819</name>
</gene>
<comment type="similarity">
    <text evidence="2">Belongs to the methyltransferase superfamily. L-isoaspartyl/D-aspartyl protein methyltransferase family.</text>
</comment>
<keyword evidence="9" id="KW-1185">Reference proteome</keyword>
<keyword evidence="7" id="KW-0949">S-adenosyl-L-methionine</keyword>
<evidence type="ECO:0000256" key="4">
    <source>
        <dbReference type="ARBA" id="ARBA00022490"/>
    </source>
</evidence>
<accession>A0A9W8YQZ8</accession>
<dbReference type="GO" id="GO:0005737">
    <property type="term" value="C:cytoplasm"/>
    <property type="evidence" value="ECO:0007669"/>
    <property type="project" value="UniProtKB-SubCell"/>
</dbReference>
<evidence type="ECO:0000256" key="1">
    <source>
        <dbReference type="ARBA" id="ARBA00004496"/>
    </source>
</evidence>
<dbReference type="InterPro" id="IPR029063">
    <property type="entry name" value="SAM-dependent_MTases_sf"/>
</dbReference>
<dbReference type="SUPFAM" id="SSF53335">
    <property type="entry name" value="S-adenosyl-L-methionine-dependent methyltransferases"/>
    <property type="match status" value="1"/>
</dbReference>
<dbReference type="Pfam" id="PF01135">
    <property type="entry name" value="PCMT"/>
    <property type="match status" value="1"/>
</dbReference>
<evidence type="ECO:0000313" key="8">
    <source>
        <dbReference type="EMBL" id="KAJ4388212.1"/>
    </source>
</evidence>
<evidence type="ECO:0000256" key="3">
    <source>
        <dbReference type="ARBA" id="ARBA00011890"/>
    </source>
</evidence>
<comment type="caution">
    <text evidence="8">The sequence shown here is derived from an EMBL/GenBank/DDBJ whole genome shotgun (WGS) entry which is preliminary data.</text>
</comment>
<evidence type="ECO:0000256" key="5">
    <source>
        <dbReference type="ARBA" id="ARBA00022603"/>
    </source>
</evidence>
<evidence type="ECO:0000256" key="6">
    <source>
        <dbReference type="ARBA" id="ARBA00022679"/>
    </source>
</evidence>
<dbReference type="GO" id="GO:0004719">
    <property type="term" value="F:protein-L-isoaspartate (D-aspartate) O-methyltransferase activity"/>
    <property type="evidence" value="ECO:0007669"/>
    <property type="project" value="UniProtKB-EC"/>
</dbReference>
<keyword evidence="6" id="KW-0808">Transferase</keyword>
<keyword evidence="4" id="KW-0963">Cytoplasm</keyword>
<evidence type="ECO:0000256" key="2">
    <source>
        <dbReference type="ARBA" id="ARBA00005369"/>
    </source>
</evidence>
<dbReference type="CDD" id="cd02440">
    <property type="entry name" value="AdoMet_MTases"/>
    <property type="match status" value="1"/>
</dbReference>
<dbReference type="PANTHER" id="PTHR11579:SF0">
    <property type="entry name" value="PROTEIN-L-ISOASPARTATE(D-ASPARTATE) O-METHYLTRANSFERASE"/>
    <property type="match status" value="1"/>
</dbReference>
<dbReference type="Proteomes" id="UP001140453">
    <property type="component" value="Unassembled WGS sequence"/>
</dbReference>
<comment type="subcellular location">
    <subcellularLocation>
        <location evidence="1">Cytoplasm</location>
    </subcellularLocation>
</comment>
<dbReference type="InterPro" id="IPR000682">
    <property type="entry name" value="PCMT"/>
</dbReference>
<dbReference type="EC" id="2.1.1.77" evidence="3"/>
<dbReference type="PANTHER" id="PTHR11579">
    <property type="entry name" value="PROTEIN-L-ISOASPARTATE O-METHYLTRANSFERASE"/>
    <property type="match status" value="1"/>
</dbReference>
<evidence type="ECO:0000256" key="7">
    <source>
        <dbReference type="ARBA" id="ARBA00022691"/>
    </source>
</evidence>
<reference evidence="8" key="1">
    <citation type="submission" date="2022-10" db="EMBL/GenBank/DDBJ databases">
        <title>Tapping the CABI collections for fungal endophytes: first genome assemblies for Collariella, Neodidymelliopsis, Ascochyta clinopodiicola, Didymella pomorum, Didymosphaeria variabile, Neocosmospora piperis and Neocucurbitaria cava.</title>
        <authorList>
            <person name="Hill R."/>
        </authorList>
    </citation>
    <scope>NUCLEOTIDE SEQUENCE</scope>
    <source>
        <strain evidence="8">IMI 355082</strain>
    </source>
</reference>
<dbReference type="NCBIfam" id="TIGR00080">
    <property type="entry name" value="pimt"/>
    <property type="match status" value="1"/>
</dbReference>
<name>A0A9W8YQZ8_9PEZI</name>
<dbReference type="AlphaFoldDB" id="A0A9W8YQZ8"/>
<dbReference type="EMBL" id="JAPEVB010000005">
    <property type="protein sequence ID" value="KAJ4388212.1"/>
    <property type="molecule type" value="Genomic_DNA"/>
</dbReference>
<dbReference type="GO" id="GO:0032259">
    <property type="term" value="P:methylation"/>
    <property type="evidence" value="ECO:0007669"/>
    <property type="project" value="UniProtKB-KW"/>
</dbReference>